<evidence type="ECO:0000256" key="1">
    <source>
        <dbReference type="SAM" id="MobiDB-lite"/>
    </source>
</evidence>
<dbReference type="EMBL" id="CADCXU010015845">
    <property type="protein sequence ID" value="CAB0005056.1"/>
    <property type="molecule type" value="Genomic_DNA"/>
</dbReference>
<evidence type="ECO:0000313" key="2">
    <source>
        <dbReference type="EMBL" id="CAB0005056.1"/>
    </source>
</evidence>
<protein>
    <submittedName>
        <fullName evidence="2">Uncharacterized protein</fullName>
    </submittedName>
</protein>
<dbReference type="AlphaFoldDB" id="A0A6H5GMN1"/>
<sequence length="183" mass="20593">MFAQDFGNMSYDIDWELQASEWDWRGLNDLSTDAGLEDFWKKFEELPDLGDDFESLLDVNADLGDLSKNVLLNNHDCMWAGTCGNQHHQETKPQPPAPAPAVVQERAAAPKKRLVRPDRCPRPDTPPSLTESEDEDDKTTVAAPMPSQAPETIRRTIETSAFDHNYDKTVRSEDYGLQTPSDS</sequence>
<gene>
    <name evidence="2" type="ORF">NTEN_LOCUS10533</name>
</gene>
<accession>A0A6H5GMN1</accession>
<feature type="non-terminal residue" evidence="2">
    <location>
        <position position="183"/>
    </location>
</feature>
<evidence type="ECO:0000313" key="3">
    <source>
        <dbReference type="Proteomes" id="UP000479000"/>
    </source>
</evidence>
<keyword evidence="3" id="KW-1185">Reference proteome</keyword>
<dbReference type="OrthoDB" id="5964374at2759"/>
<proteinExistence type="predicted"/>
<organism evidence="2 3">
    <name type="scientific">Nesidiocoris tenuis</name>
    <dbReference type="NCBI Taxonomy" id="355587"/>
    <lineage>
        <taxon>Eukaryota</taxon>
        <taxon>Metazoa</taxon>
        <taxon>Ecdysozoa</taxon>
        <taxon>Arthropoda</taxon>
        <taxon>Hexapoda</taxon>
        <taxon>Insecta</taxon>
        <taxon>Pterygota</taxon>
        <taxon>Neoptera</taxon>
        <taxon>Paraneoptera</taxon>
        <taxon>Hemiptera</taxon>
        <taxon>Heteroptera</taxon>
        <taxon>Panheteroptera</taxon>
        <taxon>Cimicomorpha</taxon>
        <taxon>Miridae</taxon>
        <taxon>Dicyphina</taxon>
        <taxon>Nesidiocoris</taxon>
    </lineage>
</organism>
<feature type="compositionally biased region" description="Basic and acidic residues" evidence="1">
    <location>
        <begin position="164"/>
        <end position="174"/>
    </location>
</feature>
<name>A0A6H5GMN1_9HEMI</name>
<dbReference type="Proteomes" id="UP000479000">
    <property type="component" value="Unassembled WGS sequence"/>
</dbReference>
<feature type="region of interest" description="Disordered" evidence="1">
    <location>
        <begin position="85"/>
        <end position="183"/>
    </location>
</feature>
<reference evidence="2 3" key="1">
    <citation type="submission" date="2020-02" db="EMBL/GenBank/DDBJ databases">
        <authorList>
            <person name="Ferguson B K."/>
        </authorList>
    </citation>
    <scope>NUCLEOTIDE SEQUENCE [LARGE SCALE GENOMIC DNA]</scope>
</reference>